<reference evidence="8" key="1">
    <citation type="submission" date="2022-12" db="EMBL/GenBank/DDBJ databases">
        <title>Genome assemblies of Blomia tropicalis.</title>
        <authorList>
            <person name="Cui Y."/>
        </authorList>
    </citation>
    <scope>NUCLEOTIDE SEQUENCE</scope>
    <source>
        <tissue evidence="8">Adult mites</tissue>
    </source>
</reference>
<evidence type="ECO:0000313" key="8">
    <source>
        <dbReference type="EMBL" id="KAJ6225199.1"/>
    </source>
</evidence>
<proteinExistence type="inferred from homology"/>
<keyword evidence="7" id="KW-0326">Glycosidase</keyword>
<dbReference type="GO" id="GO:0005509">
    <property type="term" value="F:calcium ion binding"/>
    <property type="evidence" value="ECO:0007669"/>
    <property type="project" value="InterPro"/>
</dbReference>
<dbReference type="EC" id="3.2.1.-" evidence="7"/>
<dbReference type="PANTHER" id="PTHR11742">
    <property type="entry name" value="MANNOSYL-OLIGOSACCHARIDE ALPHA-1,2-MANNOSIDASE-RELATED"/>
    <property type="match status" value="1"/>
</dbReference>
<evidence type="ECO:0000256" key="7">
    <source>
        <dbReference type="RuleBase" id="RU361193"/>
    </source>
</evidence>
<comment type="pathway">
    <text evidence="2">Protein modification; protein glycosylation.</text>
</comment>
<dbReference type="GO" id="GO:0005783">
    <property type="term" value="C:endoplasmic reticulum"/>
    <property type="evidence" value="ECO:0007669"/>
    <property type="project" value="TreeGrafter"/>
</dbReference>
<keyword evidence="4 7" id="KW-0378">Hydrolase</keyword>
<evidence type="ECO:0000256" key="6">
    <source>
        <dbReference type="PIRSR" id="PIRSR601382-3"/>
    </source>
</evidence>
<dbReference type="Pfam" id="PF01532">
    <property type="entry name" value="Glyco_hydro_47"/>
    <property type="match status" value="1"/>
</dbReference>
<evidence type="ECO:0000256" key="4">
    <source>
        <dbReference type="ARBA" id="ARBA00022801"/>
    </source>
</evidence>
<keyword evidence="9" id="KW-1185">Reference proteome</keyword>
<dbReference type="AlphaFoldDB" id="A0A9Q0MGQ0"/>
<evidence type="ECO:0000256" key="2">
    <source>
        <dbReference type="ARBA" id="ARBA00004922"/>
    </source>
</evidence>
<comment type="cofactor">
    <cofactor evidence="1">
        <name>Ca(2+)</name>
        <dbReference type="ChEBI" id="CHEBI:29108"/>
    </cofactor>
</comment>
<dbReference type="SUPFAM" id="SSF48225">
    <property type="entry name" value="Seven-hairpin glycosidases"/>
    <property type="match status" value="1"/>
</dbReference>
<evidence type="ECO:0000256" key="3">
    <source>
        <dbReference type="ARBA" id="ARBA00007658"/>
    </source>
</evidence>
<protein>
    <recommendedName>
        <fullName evidence="7">alpha-1,2-Mannosidase</fullName>
        <ecNumber evidence="7">3.2.1.-</ecNumber>
    </recommendedName>
</protein>
<dbReference type="InterPro" id="IPR012341">
    <property type="entry name" value="6hp_glycosidase-like_sf"/>
</dbReference>
<dbReference type="InterPro" id="IPR001382">
    <property type="entry name" value="Glyco_hydro_47"/>
</dbReference>
<name>A0A9Q0MGQ0_BLOTA</name>
<feature type="disulfide bond" evidence="6">
    <location>
        <begin position="358"/>
        <end position="407"/>
    </location>
</feature>
<evidence type="ECO:0000313" key="9">
    <source>
        <dbReference type="Proteomes" id="UP001142055"/>
    </source>
</evidence>
<accession>A0A9Q0MGQ0</accession>
<comment type="caution">
    <text evidence="8">The sequence shown here is derived from an EMBL/GenBank/DDBJ whole genome shotgun (WGS) entry which is preliminary data.</text>
</comment>
<organism evidence="8 9">
    <name type="scientific">Blomia tropicalis</name>
    <name type="common">Mite</name>
    <dbReference type="NCBI Taxonomy" id="40697"/>
    <lineage>
        <taxon>Eukaryota</taxon>
        <taxon>Metazoa</taxon>
        <taxon>Ecdysozoa</taxon>
        <taxon>Arthropoda</taxon>
        <taxon>Chelicerata</taxon>
        <taxon>Arachnida</taxon>
        <taxon>Acari</taxon>
        <taxon>Acariformes</taxon>
        <taxon>Sarcoptiformes</taxon>
        <taxon>Astigmata</taxon>
        <taxon>Glycyphagoidea</taxon>
        <taxon>Echimyopodidae</taxon>
        <taxon>Blomia</taxon>
    </lineage>
</organism>
<dbReference type="Gene3D" id="1.50.10.10">
    <property type="match status" value="1"/>
</dbReference>
<dbReference type="GO" id="GO:0005975">
    <property type="term" value="P:carbohydrate metabolic process"/>
    <property type="evidence" value="ECO:0007669"/>
    <property type="project" value="InterPro"/>
</dbReference>
<gene>
    <name evidence="8" type="ORF">RDWZM_003744</name>
</gene>
<dbReference type="GO" id="GO:0016020">
    <property type="term" value="C:membrane"/>
    <property type="evidence" value="ECO:0007669"/>
    <property type="project" value="InterPro"/>
</dbReference>
<evidence type="ECO:0000256" key="1">
    <source>
        <dbReference type="ARBA" id="ARBA00001913"/>
    </source>
</evidence>
<dbReference type="Proteomes" id="UP001142055">
    <property type="component" value="Chromosome 1"/>
</dbReference>
<dbReference type="PRINTS" id="PR00747">
    <property type="entry name" value="GLYHDRLASE47"/>
</dbReference>
<keyword evidence="5 6" id="KW-1015">Disulfide bond</keyword>
<evidence type="ECO:0000256" key="5">
    <source>
        <dbReference type="ARBA" id="ARBA00023157"/>
    </source>
</evidence>
<comment type="similarity">
    <text evidence="3 7">Belongs to the glycosyl hydrolase 47 family.</text>
</comment>
<sequence length="548" mass="64107">MANASNIFELKKKKKKKKKKAAILMFNWRDLENGRITSLYHPQEHVKCQPVTQRPNLTTINDIVMKERQDMIQGMAKEAWDVYCTYAWKQDAVCPNSGKPINMFGNDTGHMIVTSMPALLIMGLMDEYAQAKYWVENNFDLKRFSRYQDNANLIEHDYLGSFLSLSVLDKNNTSKKMFIQRSIELADVLQQSCNKKTRLPVQSFYLYYEWTSDNPIVPLIEMTSSLLEYSYLNQINESKYKKRVEAIIKFLKKVSKPNGLFMSEVNISTAQWNFNSSYLGPKSTFYSHIVKLVQQQKSLKGDGRMLIDIYRKAIKSLEYNHMFSFGQNKFLYASNINNEDANDTKRVKYNEYMELSSCSLPSTLAIGSKIMREQLLNDQTINQNEKRSIEYDISRHMQLAEELIETCHHEAISTMTGLPPKLFYFDLTQEQQQEIDLNEPKIGFRKFLFTSELAESYFILWRTTQDIKYREYAWQHAKAIKKHCRSVNGGYTILRNVNTGTQLDIQYGYFISKTLMYLYLTFSNDDTISIDKWIFNEIGQPLPIIDEK</sequence>
<dbReference type="InterPro" id="IPR050749">
    <property type="entry name" value="Glycosyl_Hydrolase_47"/>
</dbReference>
<dbReference type="InterPro" id="IPR036026">
    <property type="entry name" value="Seven-hairpin_glycosidases"/>
</dbReference>
<dbReference type="EMBL" id="JAPWDV010000001">
    <property type="protein sequence ID" value="KAJ6225199.1"/>
    <property type="molecule type" value="Genomic_DNA"/>
</dbReference>
<dbReference type="GO" id="GO:0004571">
    <property type="term" value="F:mannosyl-oligosaccharide 1,2-alpha-mannosidase activity"/>
    <property type="evidence" value="ECO:0007669"/>
    <property type="project" value="InterPro"/>
</dbReference>